<evidence type="ECO:0000259" key="2">
    <source>
        <dbReference type="Pfam" id="PF01471"/>
    </source>
</evidence>
<feature type="domain" description="Peptidoglycan binding-like" evidence="2">
    <location>
        <begin position="35"/>
        <end position="94"/>
    </location>
</feature>
<feature type="region of interest" description="Disordered" evidence="1">
    <location>
        <begin position="1"/>
        <end position="31"/>
    </location>
</feature>
<evidence type="ECO:0000313" key="4">
    <source>
        <dbReference type="Proteomes" id="UP001631993"/>
    </source>
</evidence>
<dbReference type="Proteomes" id="UP001631993">
    <property type="component" value="Unassembled WGS sequence"/>
</dbReference>
<dbReference type="InterPro" id="IPR002477">
    <property type="entry name" value="Peptidoglycan-bd-like"/>
</dbReference>
<proteinExistence type="predicted"/>
<dbReference type="RefSeq" id="WP_369280518.1">
    <property type="nucleotide sequence ID" value="NZ_JBJVMW010000037.1"/>
</dbReference>
<dbReference type="InterPro" id="IPR036365">
    <property type="entry name" value="PGBD-like_sf"/>
</dbReference>
<protein>
    <submittedName>
        <fullName evidence="3">Peptidoglycan-binding domain-containing protein</fullName>
    </submittedName>
</protein>
<sequence>MAPPASLEQPERPLPGDPLLPEIPGTGVLREGDSGHGVYELQVRLLQIPQLYDGGAIDGRFGTEVRQAVARFQQRFGLRGDETGVYGDNTRHALMLRTK</sequence>
<name>A0ABW9IVK0_STRGJ</name>
<dbReference type="Pfam" id="PF01471">
    <property type="entry name" value="PG_binding_1"/>
    <property type="match status" value="1"/>
</dbReference>
<dbReference type="Gene3D" id="1.10.101.10">
    <property type="entry name" value="PGBD-like superfamily/PGBD"/>
    <property type="match status" value="1"/>
</dbReference>
<keyword evidence="4" id="KW-1185">Reference proteome</keyword>
<reference evidence="3 4" key="1">
    <citation type="submission" date="2024-12" db="EMBL/GenBank/DDBJ databases">
        <title>Forecasting of Potato common scab and diversities of Pathogenic streptomyces spp. in china.</title>
        <authorList>
            <person name="Handique U."/>
            <person name="Wu J."/>
        </authorList>
    </citation>
    <scope>NUCLEOTIDE SEQUENCE [LARGE SCALE GENOMIC DNA]</scope>
    <source>
        <strain evidence="3 4">ZRIMU1585</strain>
    </source>
</reference>
<gene>
    <name evidence="3" type="ORF">ACKI1S_40905</name>
</gene>
<dbReference type="SUPFAM" id="SSF47090">
    <property type="entry name" value="PGBD-like"/>
    <property type="match status" value="1"/>
</dbReference>
<accession>A0ABW9IVK0</accession>
<organism evidence="3 4">
    <name type="scientific">Streptomyces galilaeus</name>
    <dbReference type="NCBI Taxonomy" id="33899"/>
    <lineage>
        <taxon>Bacteria</taxon>
        <taxon>Bacillati</taxon>
        <taxon>Actinomycetota</taxon>
        <taxon>Actinomycetes</taxon>
        <taxon>Kitasatosporales</taxon>
        <taxon>Streptomycetaceae</taxon>
        <taxon>Streptomyces</taxon>
    </lineage>
</organism>
<comment type="caution">
    <text evidence="3">The sequence shown here is derived from an EMBL/GenBank/DDBJ whole genome shotgun (WGS) entry which is preliminary data.</text>
</comment>
<dbReference type="EMBL" id="JBJVNE010000029">
    <property type="protein sequence ID" value="MFM9652475.1"/>
    <property type="molecule type" value="Genomic_DNA"/>
</dbReference>
<dbReference type="InterPro" id="IPR036366">
    <property type="entry name" value="PGBDSf"/>
</dbReference>
<evidence type="ECO:0000256" key="1">
    <source>
        <dbReference type="SAM" id="MobiDB-lite"/>
    </source>
</evidence>
<evidence type="ECO:0000313" key="3">
    <source>
        <dbReference type="EMBL" id="MFM9652475.1"/>
    </source>
</evidence>